<dbReference type="PANTHER" id="PTHR43531:SF14">
    <property type="entry name" value="METHYL-ACCEPTING CHEMOTAXIS PROTEIN I-RELATED"/>
    <property type="match status" value="1"/>
</dbReference>
<dbReference type="GO" id="GO:0007165">
    <property type="term" value="P:signal transduction"/>
    <property type="evidence" value="ECO:0007669"/>
    <property type="project" value="UniProtKB-KW"/>
</dbReference>
<dbReference type="SMART" id="SM00304">
    <property type="entry name" value="HAMP"/>
    <property type="match status" value="1"/>
</dbReference>
<feature type="transmembrane region" description="Helical" evidence="5">
    <location>
        <begin position="45"/>
        <end position="66"/>
    </location>
</feature>
<gene>
    <name evidence="8" type="ORF">SAMN05216550_1518</name>
</gene>
<evidence type="ECO:0000313" key="8">
    <source>
        <dbReference type="EMBL" id="SEK15812.1"/>
    </source>
</evidence>
<dbReference type="Proteomes" id="UP000183529">
    <property type="component" value="Unassembled WGS sequence"/>
</dbReference>
<evidence type="ECO:0000256" key="3">
    <source>
        <dbReference type="ARBA" id="ARBA00029447"/>
    </source>
</evidence>
<dbReference type="SMART" id="SM00283">
    <property type="entry name" value="MA"/>
    <property type="match status" value="1"/>
</dbReference>
<dbReference type="PROSITE" id="PS50885">
    <property type="entry name" value="HAMP"/>
    <property type="match status" value="1"/>
</dbReference>
<evidence type="ECO:0000259" key="6">
    <source>
        <dbReference type="PROSITE" id="PS50111"/>
    </source>
</evidence>
<dbReference type="GO" id="GO:0006935">
    <property type="term" value="P:chemotaxis"/>
    <property type="evidence" value="ECO:0007669"/>
    <property type="project" value="InterPro"/>
</dbReference>
<dbReference type="GO" id="GO:0004888">
    <property type="term" value="F:transmembrane signaling receptor activity"/>
    <property type="evidence" value="ECO:0007669"/>
    <property type="project" value="InterPro"/>
</dbReference>
<name>A0AAQ1JYT2_9BURK</name>
<keyword evidence="2" id="KW-0488">Methylation</keyword>
<protein>
    <submittedName>
        <fullName evidence="8">Methyl-accepting chemotaxis protein-1, serine sensor receptor</fullName>
    </submittedName>
</protein>
<keyword evidence="5" id="KW-0472">Membrane</keyword>
<dbReference type="PANTHER" id="PTHR43531">
    <property type="entry name" value="PROTEIN ICFG"/>
    <property type="match status" value="1"/>
</dbReference>
<dbReference type="InterPro" id="IPR003660">
    <property type="entry name" value="HAMP_dom"/>
</dbReference>
<evidence type="ECO:0000313" key="9">
    <source>
        <dbReference type="Proteomes" id="UP000183529"/>
    </source>
</evidence>
<dbReference type="PRINTS" id="PR00260">
    <property type="entry name" value="CHEMTRNSDUCR"/>
</dbReference>
<dbReference type="GO" id="GO:0005886">
    <property type="term" value="C:plasma membrane"/>
    <property type="evidence" value="ECO:0007669"/>
    <property type="project" value="TreeGrafter"/>
</dbReference>
<dbReference type="AlphaFoldDB" id="A0AAQ1JYT2"/>
<feature type="domain" description="HAMP" evidence="7">
    <location>
        <begin position="67"/>
        <end position="119"/>
    </location>
</feature>
<evidence type="ECO:0000256" key="5">
    <source>
        <dbReference type="SAM" id="Phobius"/>
    </source>
</evidence>
<proteinExistence type="inferred from homology"/>
<dbReference type="GeneID" id="61308395"/>
<dbReference type="InterPro" id="IPR004090">
    <property type="entry name" value="Chemotax_Me-accpt_rcpt"/>
</dbReference>
<evidence type="ECO:0000256" key="2">
    <source>
        <dbReference type="ARBA" id="ARBA00022481"/>
    </source>
</evidence>
<keyword evidence="4" id="KW-0807">Transducer</keyword>
<evidence type="ECO:0000256" key="1">
    <source>
        <dbReference type="ARBA" id="ARBA00004370"/>
    </source>
</evidence>
<keyword evidence="5" id="KW-1133">Transmembrane helix</keyword>
<evidence type="ECO:0000259" key="7">
    <source>
        <dbReference type="PROSITE" id="PS50885"/>
    </source>
</evidence>
<feature type="transmembrane region" description="Helical" evidence="5">
    <location>
        <begin position="12"/>
        <end position="33"/>
    </location>
</feature>
<sequence length="396" mass="41078">MFSDMKFGTRIALSYGLLFVLMAGTIAFAVAHLDSRSPEFVRICSVLASAGVIAAVVCVLSVAALARGIGKPLADAVYIAETVASGDLSKEFSGGSGGEFGRLLGALADMEDSLTDLVTRIKESTDTIATASQQIDAGNGDLSQRTERQAASLQQTAASMDRITATVRESAERAHAASERANDASAIATRGGAVVESVVGTMESISASSGKIVNIIQVIEDIAFQTNILALNAAVEAARAGEQGRGFAVVASEVRSLAQRSAVAAKEIRGLIVESVEHVTSGSRLVGEAGVTMHEIMRAVNEVTALLGQISGALTEQSTSVAEVNQAVAQMDSTTQQNAALVEQAAAAASSLSQQILQLQRAVNAFKIEDDTLQTSVFSSAKMSVWDAVQANPLRC</sequence>
<dbReference type="CDD" id="cd11386">
    <property type="entry name" value="MCP_signal"/>
    <property type="match status" value="1"/>
</dbReference>
<keyword evidence="8" id="KW-0675">Receptor</keyword>
<comment type="similarity">
    <text evidence="3">Belongs to the methyl-accepting chemotaxis (MCP) protein family.</text>
</comment>
<dbReference type="Gene3D" id="1.10.287.950">
    <property type="entry name" value="Methyl-accepting chemotaxis protein"/>
    <property type="match status" value="1"/>
</dbReference>
<organism evidence="8 9">
    <name type="scientific">Paraburkholderia tropica</name>
    <dbReference type="NCBI Taxonomy" id="92647"/>
    <lineage>
        <taxon>Bacteria</taxon>
        <taxon>Pseudomonadati</taxon>
        <taxon>Pseudomonadota</taxon>
        <taxon>Betaproteobacteria</taxon>
        <taxon>Burkholderiales</taxon>
        <taxon>Burkholderiaceae</taxon>
        <taxon>Paraburkholderia</taxon>
    </lineage>
</organism>
<dbReference type="PROSITE" id="PS50111">
    <property type="entry name" value="CHEMOTAXIS_TRANSDUC_2"/>
    <property type="match status" value="1"/>
</dbReference>
<dbReference type="InterPro" id="IPR051310">
    <property type="entry name" value="MCP_chemotaxis"/>
</dbReference>
<accession>A0AAQ1JYT2</accession>
<dbReference type="InterPro" id="IPR004089">
    <property type="entry name" value="MCPsignal_dom"/>
</dbReference>
<evidence type="ECO:0000256" key="4">
    <source>
        <dbReference type="PROSITE-ProRule" id="PRU00284"/>
    </source>
</evidence>
<comment type="caution">
    <text evidence="8">The sequence shown here is derived from an EMBL/GenBank/DDBJ whole genome shotgun (WGS) entry which is preliminary data.</text>
</comment>
<keyword evidence="5" id="KW-0812">Transmembrane</keyword>
<dbReference type="Pfam" id="PF00015">
    <property type="entry name" value="MCPsignal"/>
    <property type="match status" value="1"/>
</dbReference>
<dbReference type="RefSeq" id="WP_080180395.1">
    <property type="nucleotide sequence ID" value="NZ_CADFGN010000033.1"/>
</dbReference>
<reference evidence="8 9" key="1">
    <citation type="submission" date="2016-10" db="EMBL/GenBank/DDBJ databases">
        <authorList>
            <person name="Varghese N."/>
            <person name="Submissions S."/>
        </authorList>
    </citation>
    <scope>NUCLEOTIDE SEQUENCE [LARGE SCALE GENOMIC DNA]</scope>
    <source>
        <strain evidence="8 9">LMG 22274</strain>
    </source>
</reference>
<dbReference type="FunFam" id="1.10.287.950:FF:000001">
    <property type="entry name" value="Methyl-accepting chemotaxis sensory transducer"/>
    <property type="match status" value="1"/>
</dbReference>
<dbReference type="SUPFAM" id="SSF58104">
    <property type="entry name" value="Methyl-accepting chemotaxis protein (MCP) signaling domain"/>
    <property type="match status" value="1"/>
</dbReference>
<feature type="domain" description="Methyl-accepting transducer" evidence="6">
    <location>
        <begin position="124"/>
        <end position="353"/>
    </location>
</feature>
<dbReference type="EMBL" id="FNZM01000051">
    <property type="protein sequence ID" value="SEK15812.1"/>
    <property type="molecule type" value="Genomic_DNA"/>
</dbReference>
<comment type="subcellular location">
    <subcellularLocation>
        <location evidence="1">Membrane</location>
    </subcellularLocation>
</comment>